<dbReference type="InterPro" id="IPR036188">
    <property type="entry name" value="FAD/NAD-bd_sf"/>
</dbReference>
<dbReference type="RefSeq" id="WP_124542012.1">
    <property type="nucleotide sequence ID" value="NZ_QUSW01000005.1"/>
</dbReference>
<accession>A0A3N7HNM9</accession>
<sequence length="695" mass="77829">MGQPATPQKVAILGGGIAALSTAFELTSQPGWQDKFDITMYQLGWRLGGKCATGRGPNDRIQEHGIHGFLGCYYNALPMMREVYEALGRKKGEQPLATFDEAFKPESFVLMWEFIDECWKQWPFTAPTNNLSPGDPSSLQKVTDWVQALVRFVHQIFDDNIHKITEGNKLAEEAGRVAMYLLDQAIKGALELGAGVIELLDKTWEWLSEHLGDRFTDNDDLRRIYIVSNFLLAIVKGTIKDDIANKGFDSIDDMNFADWLKKHGASNMTVSSALALNTTNLSYQYPNGDTTRTATMAAGAYLHWTLRSFAYMGAFAWTFEAGTGETIIAPMYEVLKKRGVKFEFFQKVENLRLSPDRKSIASVNIGVQATLKDPAAGYQPLIDVKGLPAWPADPHYDQLVEGEALKAQQIDLESYWSGWQPVEQRTLVAGTHYDKLVFAISIGAVPYLCKELLDSSQAWRDMTANVTTAMTQTMQLWFNRTTKDMGWDYQFKNEYDTCIGATYVDPLDGQVDFTHLLKWESWPQSNSPKSLWYFSGLMPDYDPPPPFTDTDYPRRQHDRVKYQCIQYLQASMGPLLPLATSNKVSPPGDPIGLDFSLLQGYDESKMGLGISRFDQQFWRANIDPTERYVLSPPGSTKYRLKAWGSGFDNLVLAGDWIYTGLNVGSVEGTVMGGRLASFAISGAPALTQIIGYPTH</sequence>
<gene>
    <name evidence="1" type="ORF">DZC73_19355</name>
</gene>
<name>A0A3N7HNM9_9BURK</name>
<dbReference type="SUPFAM" id="SSF51905">
    <property type="entry name" value="FAD/NAD(P)-binding domain"/>
    <property type="match status" value="1"/>
</dbReference>
<proteinExistence type="predicted"/>
<evidence type="ECO:0000313" key="1">
    <source>
        <dbReference type="EMBL" id="RQP23263.1"/>
    </source>
</evidence>
<dbReference type="GO" id="GO:0016491">
    <property type="term" value="F:oxidoreductase activity"/>
    <property type="evidence" value="ECO:0007669"/>
    <property type="project" value="TreeGrafter"/>
</dbReference>
<dbReference type="InterPro" id="IPR050464">
    <property type="entry name" value="Zeta_carotene_desat/Oxidored"/>
</dbReference>
<dbReference type="PANTHER" id="PTHR42923">
    <property type="entry name" value="PROTOPORPHYRINOGEN OXIDASE"/>
    <property type="match status" value="1"/>
</dbReference>
<reference evidence="1 2" key="1">
    <citation type="submission" date="2018-08" db="EMBL/GenBank/DDBJ databases">
        <authorList>
            <person name="Khan S.A."/>
            <person name="Jeon C.O."/>
            <person name="Chun B.H."/>
            <person name="Jeong S.E."/>
        </authorList>
    </citation>
    <scope>NUCLEOTIDE SEQUENCE [LARGE SCALE GENOMIC DNA]</scope>
    <source>
        <strain evidence="1 2">S-16</strain>
    </source>
</reference>
<dbReference type="PANTHER" id="PTHR42923:SF46">
    <property type="entry name" value="AMINE OXIDASE"/>
    <property type="match status" value="1"/>
</dbReference>
<evidence type="ECO:0000313" key="2">
    <source>
        <dbReference type="Proteomes" id="UP000267464"/>
    </source>
</evidence>
<comment type="caution">
    <text evidence="1">The sequence shown here is derived from an EMBL/GenBank/DDBJ whole genome shotgun (WGS) entry which is preliminary data.</text>
</comment>
<protein>
    <submittedName>
        <fullName evidence="1">Uncharacterized protein</fullName>
    </submittedName>
</protein>
<dbReference type="EMBL" id="QUSW01000005">
    <property type="protein sequence ID" value="RQP23263.1"/>
    <property type="molecule type" value="Genomic_DNA"/>
</dbReference>
<dbReference type="Proteomes" id="UP000267464">
    <property type="component" value="Unassembled WGS sequence"/>
</dbReference>
<reference evidence="1 2" key="2">
    <citation type="submission" date="2018-12" db="EMBL/GenBank/DDBJ databases">
        <title>Rhizobacter gummiphilus sp. nov., a rubber-degrading bacterium isolated from the soil of a botanical garden in Japan.</title>
        <authorList>
            <person name="Shunsuke S.S."/>
        </authorList>
    </citation>
    <scope>NUCLEOTIDE SEQUENCE [LARGE SCALE GENOMIC DNA]</scope>
    <source>
        <strain evidence="1 2">S-16</strain>
    </source>
</reference>
<dbReference type="AlphaFoldDB" id="A0A3N7HNM9"/>
<dbReference type="Gene3D" id="3.50.50.60">
    <property type="entry name" value="FAD/NAD(P)-binding domain"/>
    <property type="match status" value="1"/>
</dbReference>
<dbReference type="Pfam" id="PF13450">
    <property type="entry name" value="NAD_binding_8"/>
    <property type="match status" value="1"/>
</dbReference>
<keyword evidence="2" id="KW-1185">Reference proteome</keyword>
<organism evidence="1 2">
    <name type="scientific">Piscinibacter terrae</name>
    <dbReference type="NCBI Taxonomy" id="2496871"/>
    <lineage>
        <taxon>Bacteria</taxon>
        <taxon>Pseudomonadati</taxon>
        <taxon>Pseudomonadota</taxon>
        <taxon>Betaproteobacteria</taxon>
        <taxon>Burkholderiales</taxon>
        <taxon>Sphaerotilaceae</taxon>
        <taxon>Piscinibacter</taxon>
    </lineage>
</organism>